<sequence length="436" mass="50191">MEGKYATVARRHPAIENPASNCPVPNNLRPVSKVESLSYLPQSRDHLPQALDLRMGPVGPWATGRVDWNPLSGLTGIRPVVDTYSIHRFSEKDWKFHNKELVDLTNKEQKRSDVVDWNGRQCMVQCFDDIEKTQMDNTRRLNQRELEIHTFKCELDRAINAAKEEIYFLEQERRRLKEASKILLLPESISAECLERRTGRIDVELVRDDVEEKIIREAALCAEIRELFASTLNDIEKHEDQSNPDFWIHFTQATLSEAERTRQKSVALRGTLDAILVNAARDLRVTADEIEDALAKRIASVQEILRRLETELKVILRQVVEVEELKESLKSALAKIETPMKVVQTRINSRLDRPRVDNCRDNVQFGLVEEVKSIGVSISALRAELRQAEHSEVRLIQIRNALEKEIIIKKKTLEIDIQRTRNIRLHFPSATALSGH</sequence>
<dbReference type="InterPro" id="IPR000435">
    <property type="entry name" value="Tektins"/>
</dbReference>
<dbReference type="GO" id="GO:0005634">
    <property type="term" value="C:nucleus"/>
    <property type="evidence" value="ECO:0007669"/>
    <property type="project" value="TreeGrafter"/>
</dbReference>
<evidence type="ECO:0000256" key="4">
    <source>
        <dbReference type="RuleBase" id="RU367040"/>
    </source>
</evidence>
<gene>
    <name evidence="6" type="ORF">DIABBA_LOCUS9635</name>
</gene>
<dbReference type="Proteomes" id="UP001153709">
    <property type="component" value="Chromosome 6"/>
</dbReference>
<dbReference type="InterPro" id="IPR048256">
    <property type="entry name" value="Tektin-like"/>
</dbReference>
<dbReference type="OrthoDB" id="5788000at2759"/>
<proteinExistence type="inferred from homology"/>
<dbReference type="AlphaFoldDB" id="A0A9N9T1F9"/>
<evidence type="ECO:0000256" key="1">
    <source>
        <dbReference type="ARBA" id="ARBA00007209"/>
    </source>
</evidence>
<keyword evidence="4" id="KW-0966">Cell projection</keyword>
<comment type="subcellular location">
    <subcellularLocation>
        <location evidence="4">Cytoplasm</location>
        <location evidence="4">Cytoskeleton</location>
        <location evidence="4">Cilium axoneme</location>
    </subcellularLocation>
</comment>
<dbReference type="Pfam" id="PF03148">
    <property type="entry name" value="Tektin"/>
    <property type="match status" value="2"/>
</dbReference>
<evidence type="ECO:0000256" key="3">
    <source>
        <dbReference type="ARBA" id="ARBA00023054"/>
    </source>
</evidence>
<comment type="similarity">
    <text evidence="1 4">Belongs to the tektin family.</text>
</comment>
<dbReference type="PANTHER" id="PTHR19960">
    <property type="entry name" value="TEKTIN"/>
    <property type="match status" value="1"/>
</dbReference>
<dbReference type="GO" id="GO:0060294">
    <property type="term" value="P:cilium movement involved in cell motility"/>
    <property type="evidence" value="ECO:0007669"/>
    <property type="project" value="UniProtKB-UniRule"/>
</dbReference>
<keyword evidence="2" id="KW-0963">Cytoplasm</keyword>
<feature type="coiled-coil region" evidence="5">
    <location>
        <begin position="291"/>
        <end position="325"/>
    </location>
</feature>
<name>A0A9N9T1F9_DIABA</name>
<evidence type="ECO:0000256" key="2">
    <source>
        <dbReference type="ARBA" id="ARBA00022490"/>
    </source>
</evidence>
<keyword evidence="4" id="KW-0969">Cilium</keyword>
<evidence type="ECO:0000313" key="6">
    <source>
        <dbReference type="EMBL" id="CAG9836553.1"/>
    </source>
</evidence>
<evidence type="ECO:0000256" key="5">
    <source>
        <dbReference type="SAM" id="Coils"/>
    </source>
</evidence>
<reference evidence="6" key="1">
    <citation type="submission" date="2022-01" db="EMBL/GenBank/DDBJ databases">
        <authorList>
            <person name="King R."/>
        </authorList>
    </citation>
    <scope>NUCLEOTIDE SEQUENCE</scope>
</reference>
<evidence type="ECO:0000313" key="7">
    <source>
        <dbReference type="Proteomes" id="UP001153709"/>
    </source>
</evidence>
<keyword evidence="4" id="KW-0282">Flagellum</keyword>
<accession>A0A9N9T1F9</accession>
<dbReference type="GO" id="GO:0015630">
    <property type="term" value="C:microtubule cytoskeleton"/>
    <property type="evidence" value="ECO:0007669"/>
    <property type="project" value="UniProtKB-UniRule"/>
</dbReference>
<dbReference type="PRINTS" id="PR00511">
    <property type="entry name" value="TEKTIN"/>
</dbReference>
<dbReference type="GO" id="GO:0005930">
    <property type="term" value="C:axoneme"/>
    <property type="evidence" value="ECO:0007669"/>
    <property type="project" value="UniProtKB-SubCell"/>
</dbReference>
<keyword evidence="3 5" id="KW-0175">Coiled coil</keyword>
<keyword evidence="7" id="KW-1185">Reference proteome</keyword>
<dbReference type="EMBL" id="OU898281">
    <property type="protein sequence ID" value="CAG9836553.1"/>
    <property type="molecule type" value="Genomic_DNA"/>
</dbReference>
<dbReference type="PANTHER" id="PTHR19960:SF12">
    <property type="entry name" value="TEKTIN-4"/>
    <property type="match status" value="1"/>
</dbReference>
<organism evidence="6 7">
    <name type="scientific">Diabrotica balteata</name>
    <name type="common">Banded cucumber beetle</name>
    <dbReference type="NCBI Taxonomy" id="107213"/>
    <lineage>
        <taxon>Eukaryota</taxon>
        <taxon>Metazoa</taxon>
        <taxon>Ecdysozoa</taxon>
        <taxon>Arthropoda</taxon>
        <taxon>Hexapoda</taxon>
        <taxon>Insecta</taxon>
        <taxon>Pterygota</taxon>
        <taxon>Neoptera</taxon>
        <taxon>Endopterygota</taxon>
        <taxon>Coleoptera</taxon>
        <taxon>Polyphaga</taxon>
        <taxon>Cucujiformia</taxon>
        <taxon>Chrysomeloidea</taxon>
        <taxon>Chrysomelidae</taxon>
        <taxon>Galerucinae</taxon>
        <taxon>Diabroticina</taxon>
        <taxon>Diabroticites</taxon>
        <taxon>Diabrotica</taxon>
    </lineage>
</organism>
<protein>
    <recommendedName>
        <fullName evidence="4">Tektin</fullName>
    </recommendedName>
</protein>
<dbReference type="GO" id="GO:0060271">
    <property type="term" value="P:cilium assembly"/>
    <property type="evidence" value="ECO:0007669"/>
    <property type="project" value="UniProtKB-UniRule"/>
</dbReference>